<dbReference type="GO" id="GO:0004821">
    <property type="term" value="F:histidine-tRNA ligase activity"/>
    <property type="evidence" value="ECO:0007669"/>
    <property type="project" value="UniProtKB-EC"/>
</dbReference>
<accession>A0A8N4IDK5</accession>
<dbReference type="SUPFAM" id="SSF48557">
    <property type="entry name" value="L-aspartase-like"/>
    <property type="match status" value="1"/>
</dbReference>
<feature type="region of interest" description="Disordered" evidence="9">
    <location>
        <begin position="388"/>
        <end position="411"/>
    </location>
</feature>
<proteinExistence type="inferred from homology"/>
<keyword evidence="7" id="KW-0030">Aminoacyl-tRNA synthetase</keyword>
<dbReference type="GO" id="GO:0005524">
    <property type="term" value="F:ATP binding"/>
    <property type="evidence" value="ECO:0007669"/>
    <property type="project" value="UniProtKB-KW"/>
</dbReference>
<dbReference type="InterPro" id="IPR006195">
    <property type="entry name" value="aa-tRNA-synth_II"/>
</dbReference>
<evidence type="ECO:0000256" key="4">
    <source>
        <dbReference type="ARBA" id="ARBA00022741"/>
    </source>
</evidence>
<feature type="compositionally biased region" description="Basic residues" evidence="9">
    <location>
        <begin position="397"/>
        <end position="408"/>
    </location>
</feature>
<dbReference type="FunFam" id="3.40.50.800:FF:000012">
    <property type="entry name" value="Histidine--tRNA ligase, cytoplasmic"/>
    <property type="match status" value="1"/>
</dbReference>
<keyword evidence="6" id="KW-0648">Protein biosynthesis</keyword>
<dbReference type="GO" id="GO:0003723">
    <property type="term" value="F:RNA binding"/>
    <property type="evidence" value="ECO:0007669"/>
    <property type="project" value="TreeGrafter"/>
</dbReference>
<dbReference type="SUPFAM" id="SSF55681">
    <property type="entry name" value="Class II aaRS and biotin synthetases"/>
    <property type="match status" value="1"/>
</dbReference>
<dbReference type="CDD" id="cd00773">
    <property type="entry name" value="HisRS-like_core"/>
    <property type="match status" value="1"/>
</dbReference>
<dbReference type="GO" id="GO:0005739">
    <property type="term" value="C:mitochondrion"/>
    <property type="evidence" value="ECO:0007669"/>
    <property type="project" value="TreeGrafter"/>
</dbReference>
<evidence type="ECO:0000256" key="1">
    <source>
        <dbReference type="ARBA" id="ARBA00008226"/>
    </source>
</evidence>
<dbReference type="InterPro" id="IPR036621">
    <property type="entry name" value="Anticodon-bd_dom_sf"/>
</dbReference>
<evidence type="ECO:0000256" key="2">
    <source>
        <dbReference type="ARBA" id="ARBA00012815"/>
    </source>
</evidence>
<dbReference type="InterPro" id="IPR004154">
    <property type="entry name" value="Anticodon-bd"/>
</dbReference>
<protein>
    <recommendedName>
        <fullName evidence="2">histidine--tRNA ligase</fullName>
        <ecNumber evidence="2">6.1.1.21</ecNumber>
    </recommendedName>
</protein>
<dbReference type="GO" id="GO:0005829">
    <property type="term" value="C:cytosol"/>
    <property type="evidence" value="ECO:0007669"/>
    <property type="project" value="TreeGrafter"/>
</dbReference>
<dbReference type="InterPro" id="IPR008948">
    <property type="entry name" value="L-Aspartase-like"/>
</dbReference>
<dbReference type="PANTHER" id="PTHR11476:SF7">
    <property type="entry name" value="HISTIDINE--TRNA LIGASE"/>
    <property type="match status" value="1"/>
</dbReference>
<dbReference type="CDD" id="cd00859">
    <property type="entry name" value="HisRS_anticodon"/>
    <property type="match status" value="1"/>
</dbReference>
<dbReference type="InterPro" id="IPR033656">
    <property type="entry name" value="HisRS_anticodon"/>
</dbReference>
<dbReference type="Gene3D" id="3.30.930.10">
    <property type="entry name" value="Bira Bifunctional Protein, Domain 2"/>
    <property type="match status" value="2"/>
</dbReference>
<evidence type="ECO:0000256" key="5">
    <source>
        <dbReference type="ARBA" id="ARBA00022840"/>
    </source>
</evidence>
<dbReference type="RefSeq" id="XP_029117793.1">
    <property type="nucleotide sequence ID" value="XM_029261960.1"/>
</dbReference>
<gene>
    <name evidence="12" type="primary">LOC105035459</name>
</gene>
<dbReference type="AlphaFoldDB" id="A0A8N4IDK5"/>
<evidence type="ECO:0000256" key="7">
    <source>
        <dbReference type="ARBA" id="ARBA00023146"/>
    </source>
</evidence>
<dbReference type="Gene3D" id="1.20.200.10">
    <property type="entry name" value="Fumarase/aspartase (Central domain)"/>
    <property type="match status" value="1"/>
</dbReference>
<comment type="catalytic activity">
    <reaction evidence="8">
        <text>tRNA(His) + L-histidine + ATP = L-histidyl-tRNA(His) + AMP + diphosphate + H(+)</text>
        <dbReference type="Rhea" id="RHEA:17313"/>
        <dbReference type="Rhea" id="RHEA-COMP:9665"/>
        <dbReference type="Rhea" id="RHEA-COMP:9689"/>
        <dbReference type="ChEBI" id="CHEBI:15378"/>
        <dbReference type="ChEBI" id="CHEBI:30616"/>
        <dbReference type="ChEBI" id="CHEBI:33019"/>
        <dbReference type="ChEBI" id="CHEBI:57595"/>
        <dbReference type="ChEBI" id="CHEBI:78442"/>
        <dbReference type="ChEBI" id="CHEBI:78527"/>
        <dbReference type="ChEBI" id="CHEBI:456215"/>
        <dbReference type="EC" id="6.1.1.21"/>
    </reaction>
</comment>
<dbReference type="GO" id="GO:0006427">
    <property type="term" value="P:histidyl-tRNA aminoacylation"/>
    <property type="evidence" value="ECO:0007669"/>
    <property type="project" value="TreeGrafter"/>
</dbReference>
<dbReference type="Pfam" id="PF03129">
    <property type="entry name" value="HGTP_anticodon"/>
    <property type="match status" value="1"/>
</dbReference>
<evidence type="ECO:0000259" key="10">
    <source>
        <dbReference type="PROSITE" id="PS50862"/>
    </source>
</evidence>
<dbReference type="GeneID" id="105035459"/>
<keyword evidence="11" id="KW-1185">Reference proteome</keyword>
<reference evidence="12" key="1">
    <citation type="submission" date="2025-08" db="UniProtKB">
        <authorList>
            <consortium name="RefSeq"/>
        </authorList>
    </citation>
    <scope>IDENTIFICATION</scope>
</reference>
<dbReference type="Pfam" id="PF00221">
    <property type="entry name" value="Lyase_aromatic"/>
    <property type="match status" value="1"/>
</dbReference>
<feature type="compositionally biased region" description="Polar residues" evidence="9">
    <location>
        <begin position="1"/>
        <end position="11"/>
    </location>
</feature>
<dbReference type="EC" id="6.1.1.21" evidence="2"/>
<dbReference type="InterPro" id="IPR001106">
    <property type="entry name" value="Aromatic_Lyase"/>
</dbReference>
<evidence type="ECO:0000256" key="6">
    <source>
        <dbReference type="ARBA" id="ARBA00022917"/>
    </source>
</evidence>
<keyword evidence="4" id="KW-0547">Nucleotide-binding</keyword>
<dbReference type="Gene3D" id="3.40.50.800">
    <property type="entry name" value="Anticodon-binding domain"/>
    <property type="match status" value="1"/>
</dbReference>
<keyword evidence="3 12" id="KW-0436">Ligase</keyword>
<dbReference type="InterPro" id="IPR041715">
    <property type="entry name" value="HisRS-like_core"/>
</dbReference>
<dbReference type="PROSITE" id="PS50862">
    <property type="entry name" value="AA_TRNA_LIGASE_II"/>
    <property type="match status" value="1"/>
</dbReference>
<comment type="similarity">
    <text evidence="1">Belongs to the class-II aminoacyl-tRNA synthetase family.</text>
</comment>
<keyword evidence="5" id="KW-0067">ATP-binding</keyword>
<name>A0A8N4IDK5_ELAGV</name>
<dbReference type="InterPro" id="IPR045864">
    <property type="entry name" value="aa-tRNA-synth_II/BPL/LPL"/>
</dbReference>
<evidence type="ECO:0000256" key="3">
    <source>
        <dbReference type="ARBA" id="ARBA00022598"/>
    </source>
</evidence>
<feature type="domain" description="Aminoacyl-transfer RNA synthetases class-II family profile" evidence="10">
    <location>
        <begin position="456"/>
        <end position="757"/>
    </location>
</feature>
<dbReference type="SUPFAM" id="SSF52954">
    <property type="entry name" value="Class II aaRS ABD-related"/>
    <property type="match status" value="1"/>
</dbReference>
<evidence type="ECO:0000256" key="8">
    <source>
        <dbReference type="ARBA" id="ARBA00047639"/>
    </source>
</evidence>
<feature type="region of interest" description="Disordered" evidence="9">
    <location>
        <begin position="1"/>
        <end position="20"/>
    </location>
</feature>
<dbReference type="PANTHER" id="PTHR11476">
    <property type="entry name" value="HISTIDYL-TRNA SYNTHETASE"/>
    <property type="match status" value="1"/>
</dbReference>
<sequence>MASLPSESSGVVTIGGKGSSLSPAAVYAVSRRLSKVTIDSSALEKLSLSKKPSPLPPNLPPSNPRYLAPEESLAALAILLNKLVLSDAAIRPTLPVLIEETLNLTSSPETLDFGSPVRFLDSLSRLNGKNLDEIGLGERETGVFEGSFAASIGICAILDCCSSALVNVADAVAALSCEAARADVAAFDLPVSGDGFSIKAEMDVAGDMKVLLFGSKLVGQNDSGPFTEIPAIHGSFREAVRSLHGRIRVELNSGVKVQKVMNAGNYGKEKALATSVLPLAVSIQSMSECSLGRAKLTIESISDDDLRSKVAEVFENVCPGSDWLREQFQSITEKAASGLDYIGVFHHVYEFLVKFREVLAWEAALALFATERDDDSIEKKQTCCSTSIKPNGETAKGKKKREKKKKTSGKGTSVVRQLLKDRIMDKNETSIEDVKIVVEWAQELSFCFDPKDAGLDTLLAKVKEIIESNEVRRLPKIPKGTRDFGKEQMAIRERAFSIITGVFKMHGAVALDTPVFELRETLMGKYGEDSKLIYDLADQGGELCSLRYDLTVPLARYLAMNNISSLKRYQIAKVYRRDNPSKGRYREFYQCDFDIAGHYEPMEPDFEVIRVLTELLDQLDIGTYEVEEKGLALETAEKIGTFVKKRGPPLEILSELKKDGSQFLENSGSVLALNELEILFKALEKSKCLGKVVFDLSLARGLDYYTGVIYEAVFQGATQVGSIAAGGRYDNLVGMFSGKQVPAVGVSLGIERVFAIMEQLEKDRNQVIRATETQVLVAILGKDLILAAGLVSELWDAKIKAEFGLTKRVMNHINRAKQSGIPWMVIVGESELNKGVVKLKNIEANQEEEVPRKKVVEELQRRLHIV</sequence>
<dbReference type="GO" id="GO:0032543">
    <property type="term" value="P:mitochondrial translation"/>
    <property type="evidence" value="ECO:0007669"/>
    <property type="project" value="TreeGrafter"/>
</dbReference>
<evidence type="ECO:0000256" key="9">
    <source>
        <dbReference type="SAM" id="MobiDB-lite"/>
    </source>
</evidence>
<evidence type="ECO:0000313" key="12">
    <source>
        <dbReference type="RefSeq" id="XP_029117793.1"/>
    </source>
</evidence>
<evidence type="ECO:0000313" key="11">
    <source>
        <dbReference type="Proteomes" id="UP000504607"/>
    </source>
</evidence>
<dbReference type="Pfam" id="PF13393">
    <property type="entry name" value="tRNA-synt_His"/>
    <property type="match status" value="2"/>
</dbReference>
<dbReference type="Proteomes" id="UP000504607">
    <property type="component" value="Unplaced"/>
</dbReference>
<organism evidence="11 12">
    <name type="scientific">Elaeis guineensis var. tenera</name>
    <name type="common">Oil palm</name>
    <dbReference type="NCBI Taxonomy" id="51953"/>
    <lineage>
        <taxon>Eukaryota</taxon>
        <taxon>Viridiplantae</taxon>
        <taxon>Streptophyta</taxon>
        <taxon>Embryophyta</taxon>
        <taxon>Tracheophyta</taxon>
        <taxon>Spermatophyta</taxon>
        <taxon>Magnoliopsida</taxon>
        <taxon>Liliopsida</taxon>
        <taxon>Arecaceae</taxon>
        <taxon>Arecoideae</taxon>
        <taxon>Cocoseae</taxon>
        <taxon>Elaeidinae</taxon>
        <taxon>Elaeis</taxon>
    </lineage>
</organism>